<evidence type="ECO:0000313" key="1">
    <source>
        <dbReference type="EMBL" id="SAL51502.1"/>
    </source>
</evidence>
<dbReference type="Proteomes" id="UP000198263">
    <property type="component" value="Unassembled WGS sequence"/>
</dbReference>
<gene>
    <name evidence="1" type="ORF">AWB72_05455</name>
</gene>
<reference evidence="1 2" key="1">
    <citation type="submission" date="2016-01" db="EMBL/GenBank/DDBJ databases">
        <authorList>
            <person name="Peeters C."/>
        </authorList>
    </citation>
    <scope>NUCLEOTIDE SEQUENCE [LARGE SCALE GENOMIC DNA]</scope>
    <source>
        <strain evidence="1">LMG 29315</strain>
    </source>
</reference>
<sequence length="104" mass="11642">MGETLIGFIATEIPALNAMPAIIKQCIFERYFVLRNLTHRGGSDDLKTSQKAFSVNRLLSRLTYWKYWVDGVCKENTKAFISPRTKKTSGPLGGDFSAVCQHGK</sequence>
<evidence type="ECO:0000313" key="2">
    <source>
        <dbReference type="Proteomes" id="UP000198263"/>
    </source>
</evidence>
<protein>
    <submittedName>
        <fullName evidence="1">Uncharacterized protein</fullName>
    </submittedName>
</protein>
<dbReference type="RefSeq" id="WP_143754703.1">
    <property type="nucleotide sequence ID" value="NZ_FCNV02000022.1"/>
</dbReference>
<dbReference type="EMBL" id="FCNV02000022">
    <property type="protein sequence ID" value="SAL51502.1"/>
    <property type="molecule type" value="Genomic_DNA"/>
</dbReference>
<dbReference type="AlphaFoldDB" id="A0A658R5Q4"/>
<name>A0A658R5Q4_9BURK</name>
<accession>A0A658R5Q4</accession>
<comment type="caution">
    <text evidence="1">The sequence shown here is derived from an EMBL/GenBank/DDBJ whole genome shotgun (WGS) entry which is preliminary data.</text>
</comment>
<proteinExistence type="predicted"/>
<keyword evidence="2" id="KW-1185">Reference proteome</keyword>
<organism evidence="1 2">
    <name type="scientific">Caballeronia concitans</name>
    <dbReference type="NCBI Taxonomy" id="1777133"/>
    <lineage>
        <taxon>Bacteria</taxon>
        <taxon>Pseudomonadati</taxon>
        <taxon>Pseudomonadota</taxon>
        <taxon>Betaproteobacteria</taxon>
        <taxon>Burkholderiales</taxon>
        <taxon>Burkholderiaceae</taxon>
        <taxon>Caballeronia</taxon>
    </lineage>
</organism>